<dbReference type="RefSeq" id="WP_344276133.1">
    <property type="nucleotide sequence ID" value="NZ_BAAAHV010000012.1"/>
</dbReference>
<proteinExistence type="predicted"/>
<feature type="domain" description="TIR" evidence="1">
    <location>
        <begin position="10"/>
        <end position="135"/>
    </location>
</feature>
<dbReference type="Gene3D" id="3.40.50.10140">
    <property type="entry name" value="Toll/interleukin-1 receptor homology (TIR) domain"/>
    <property type="match status" value="1"/>
</dbReference>
<dbReference type="Proteomes" id="UP001597542">
    <property type="component" value="Unassembled WGS sequence"/>
</dbReference>
<name>A0ABW5I7J0_9PSEU</name>
<protein>
    <submittedName>
        <fullName evidence="2">TIR domain-containing protein</fullName>
    </submittedName>
</protein>
<keyword evidence="3" id="KW-1185">Reference proteome</keyword>
<organism evidence="2 3">
    <name type="scientific">Amycolatopsis albidoflavus</name>
    <dbReference type="NCBI Taxonomy" id="102226"/>
    <lineage>
        <taxon>Bacteria</taxon>
        <taxon>Bacillati</taxon>
        <taxon>Actinomycetota</taxon>
        <taxon>Actinomycetes</taxon>
        <taxon>Pseudonocardiales</taxon>
        <taxon>Pseudonocardiaceae</taxon>
        <taxon>Amycolatopsis</taxon>
    </lineage>
</organism>
<comment type="caution">
    <text evidence="2">The sequence shown here is derived from an EMBL/GenBank/DDBJ whole genome shotgun (WGS) entry which is preliminary data.</text>
</comment>
<evidence type="ECO:0000313" key="3">
    <source>
        <dbReference type="Proteomes" id="UP001597542"/>
    </source>
</evidence>
<gene>
    <name evidence="2" type="ORF">ACFSUT_31245</name>
</gene>
<dbReference type="EMBL" id="JBHUKQ010000015">
    <property type="protein sequence ID" value="MFD2484787.1"/>
    <property type="molecule type" value="Genomic_DNA"/>
</dbReference>
<dbReference type="Pfam" id="PF13676">
    <property type="entry name" value="TIR_2"/>
    <property type="match status" value="1"/>
</dbReference>
<sequence>MTDSSGTYDVAVSFSGNQRDYVEQVVRACEGLGVVVFYDRDETVRLWGKNVITELRRVYGGVAVRHVIPFLSEDYIAGAYPMDEFYAAMTVSVRRGGDYILPVVMDDVEIPPELLNPAIIYLRAADHSPEELARLVARKVALSRAEGHEPREVADVVAEAPGPRLPRVAPVHFDPRGVLADAMTRVGQVLERHSRLLPDYGFACGVQASETSVQLVLAENGREVWNLALVWSRTVPDSLEVRLGPWPPAVDGIVTVHWDAGRRKGALRYGDGPVASALFAADEFAESLWHKVVDFIEEDRR</sequence>
<evidence type="ECO:0000313" key="2">
    <source>
        <dbReference type="EMBL" id="MFD2484787.1"/>
    </source>
</evidence>
<accession>A0ABW5I7J0</accession>
<reference evidence="3" key="1">
    <citation type="journal article" date="2019" name="Int. J. Syst. Evol. Microbiol.">
        <title>The Global Catalogue of Microorganisms (GCM) 10K type strain sequencing project: providing services to taxonomists for standard genome sequencing and annotation.</title>
        <authorList>
            <consortium name="The Broad Institute Genomics Platform"/>
            <consortium name="The Broad Institute Genome Sequencing Center for Infectious Disease"/>
            <person name="Wu L."/>
            <person name="Ma J."/>
        </authorList>
    </citation>
    <scope>NUCLEOTIDE SEQUENCE [LARGE SCALE GENOMIC DNA]</scope>
    <source>
        <strain evidence="3">CGMCC 4.7638</strain>
    </source>
</reference>
<dbReference type="InterPro" id="IPR000157">
    <property type="entry name" value="TIR_dom"/>
</dbReference>
<dbReference type="SUPFAM" id="SSF52200">
    <property type="entry name" value="Toll/Interleukin receptor TIR domain"/>
    <property type="match status" value="1"/>
</dbReference>
<dbReference type="InterPro" id="IPR035897">
    <property type="entry name" value="Toll_tir_struct_dom_sf"/>
</dbReference>
<evidence type="ECO:0000259" key="1">
    <source>
        <dbReference type="Pfam" id="PF13676"/>
    </source>
</evidence>